<keyword evidence="1" id="KW-0472">Membrane</keyword>
<dbReference type="EMBL" id="UOEK01000425">
    <property type="protein sequence ID" value="VAW07869.1"/>
    <property type="molecule type" value="Genomic_DNA"/>
</dbReference>
<proteinExistence type="predicted"/>
<feature type="transmembrane region" description="Helical" evidence="1">
    <location>
        <begin position="94"/>
        <end position="112"/>
    </location>
</feature>
<dbReference type="GO" id="GO:0004175">
    <property type="term" value="F:endopeptidase activity"/>
    <property type="evidence" value="ECO:0007669"/>
    <property type="project" value="UniProtKB-ARBA"/>
</dbReference>
<feature type="transmembrane region" description="Helical" evidence="1">
    <location>
        <begin position="52"/>
        <end position="73"/>
    </location>
</feature>
<name>A0A3B0T6B0_9ZZZZ</name>
<feature type="transmembrane region" description="Helical" evidence="1">
    <location>
        <begin position="168"/>
        <end position="190"/>
    </location>
</feature>
<gene>
    <name evidence="3" type="ORF">MNBD_ACTINO02-746</name>
</gene>
<protein>
    <recommendedName>
        <fullName evidence="2">CAAX prenyl protease 2/Lysostaphin resistance protein A-like domain-containing protein</fullName>
    </recommendedName>
</protein>
<dbReference type="AlphaFoldDB" id="A0A3B0T6B0"/>
<feature type="domain" description="CAAX prenyl protease 2/Lysostaphin resistance protein A-like" evidence="2">
    <location>
        <begin position="142"/>
        <end position="233"/>
    </location>
</feature>
<dbReference type="InterPro" id="IPR003675">
    <property type="entry name" value="Rce1/LyrA-like_dom"/>
</dbReference>
<dbReference type="GO" id="GO:0080120">
    <property type="term" value="P:CAAX-box protein maturation"/>
    <property type="evidence" value="ECO:0007669"/>
    <property type="project" value="UniProtKB-ARBA"/>
</dbReference>
<keyword evidence="1" id="KW-0812">Transmembrane</keyword>
<feature type="transmembrane region" description="Helical" evidence="1">
    <location>
        <begin position="21"/>
        <end position="46"/>
    </location>
</feature>
<feature type="transmembrane region" description="Helical" evidence="1">
    <location>
        <begin position="196"/>
        <end position="216"/>
    </location>
</feature>
<sequence length="247" mass="26060">MSDVRPPRLATDHRFLQGTEWSLPITFGAIVGGFLAAILTYTIVGGWQDETLAVAVAGSVQLFAGIGILILFARQWAANGFVSAVGFRIKARDWWLFFVGFGLQVVIVLAVVDPIIRLLGIERPEQQQIAEIIAAASGVVGVVSLLVVTTVLAPIIEEVIYRAVLLRAILRLGVGDNTAIVISAAVFASIHLVDPQAALVVPGLFVLGVVLSYVTLKSGDLSRAILIHAGVNSLAAFALVISNTTAA</sequence>
<evidence type="ECO:0000259" key="2">
    <source>
        <dbReference type="Pfam" id="PF02517"/>
    </source>
</evidence>
<dbReference type="PANTHER" id="PTHR43592:SF15">
    <property type="entry name" value="CAAX AMINO TERMINAL PROTEASE FAMILY PROTEIN"/>
    <property type="match status" value="1"/>
</dbReference>
<keyword evidence="1" id="KW-1133">Transmembrane helix</keyword>
<organism evidence="3">
    <name type="scientific">hydrothermal vent metagenome</name>
    <dbReference type="NCBI Taxonomy" id="652676"/>
    <lineage>
        <taxon>unclassified sequences</taxon>
        <taxon>metagenomes</taxon>
        <taxon>ecological metagenomes</taxon>
    </lineage>
</organism>
<evidence type="ECO:0000313" key="3">
    <source>
        <dbReference type="EMBL" id="VAW07869.1"/>
    </source>
</evidence>
<dbReference type="PANTHER" id="PTHR43592">
    <property type="entry name" value="CAAX AMINO TERMINAL PROTEASE"/>
    <property type="match status" value="1"/>
</dbReference>
<feature type="transmembrane region" description="Helical" evidence="1">
    <location>
        <begin position="223"/>
        <end position="241"/>
    </location>
</feature>
<reference evidence="3" key="1">
    <citation type="submission" date="2018-06" db="EMBL/GenBank/DDBJ databases">
        <authorList>
            <person name="Zhirakovskaya E."/>
        </authorList>
    </citation>
    <scope>NUCLEOTIDE SEQUENCE</scope>
</reference>
<accession>A0A3B0T6B0</accession>
<feature type="transmembrane region" description="Helical" evidence="1">
    <location>
        <begin position="132"/>
        <end position="156"/>
    </location>
</feature>
<evidence type="ECO:0000256" key="1">
    <source>
        <dbReference type="SAM" id="Phobius"/>
    </source>
</evidence>
<dbReference type="Pfam" id="PF02517">
    <property type="entry name" value="Rce1-like"/>
    <property type="match status" value="1"/>
</dbReference>